<dbReference type="PANTHER" id="PTHR44329:SF84">
    <property type="entry name" value="PROTEIN KINASE LIKE PROTEIN"/>
    <property type="match status" value="1"/>
</dbReference>
<keyword evidence="2" id="KW-0808">Transferase</keyword>
<dbReference type="PROSITE" id="PS50011">
    <property type="entry name" value="PROTEIN_KINASE_DOM"/>
    <property type="match status" value="1"/>
</dbReference>
<sequence length="424" mass="47883">MAKEYSSQQLSFSVSNTMLLFHLSLTCSSQNDENGISVDDVSDFDDGFVFDIDPCLLVNCDKLDIGEMIGEGSYSIVYKGWYESRPVAIKMILPQRTKDATPECKAKFQREVKLLSGIDHRNVVKFIGATVKPSMMIITELLEGGSLQKNLKSIYPTAFSLEQCLNYALDISQAMEYLHANGIIHRDLKPGNLLLTEDKINVKVADFGTAREDICDEMTCEAGTYRYMAPELFSKDPLPKGAKKSYDRKADVYSFAIVMWSLIKNQTPFKERKDFMAAYAMANNMRPSVDGFPKDILPLLQSCWDDDPKLRPEFTEIVETLKRILQNLYSTKNISEHGDIKEVDSKIHEEESAKTLSTTSLESSKKNENIPKLENETIKPNDGTHGKSQSQSHNGILPALVQRKPKKKNKINRLFSCFRCCFAS</sequence>
<proteinExistence type="inferred from homology"/>
<dbReference type="InterPro" id="IPR008271">
    <property type="entry name" value="Ser/Thr_kinase_AS"/>
</dbReference>
<dbReference type="PRINTS" id="PR00109">
    <property type="entry name" value="TYRKINASE"/>
</dbReference>
<dbReference type="STRING" id="3827.A0A1S2YZ50"/>
<protein>
    <submittedName>
        <fullName evidence="11">Serine/threonine-protein kinase HT1-like</fullName>
    </submittedName>
</protein>
<evidence type="ECO:0000256" key="5">
    <source>
        <dbReference type="ARBA" id="ARBA00022840"/>
    </source>
</evidence>
<evidence type="ECO:0000313" key="10">
    <source>
        <dbReference type="Proteomes" id="UP000087171"/>
    </source>
</evidence>
<keyword evidence="10" id="KW-1185">Reference proteome</keyword>
<feature type="compositionally biased region" description="Basic and acidic residues" evidence="8">
    <location>
        <begin position="343"/>
        <end position="353"/>
    </location>
</feature>
<dbReference type="InterPro" id="IPR017441">
    <property type="entry name" value="Protein_kinase_ATP_BS"/>
</dbReference>
<dbReference type="InterPro" id="IPR001245">
    <property type="entry name" value="Ser-Thr/Tyr_kinase_cat_dom"/>
</dbReference>
<dbReference type="GO" id="GO:0004674">
    <property type="term" value="F:protein serine/threonine kinase activity"/>
    <property type="evidence" value="ECO:0007669"/>
    <property type="project" value="UniProtKB-KW"/>
</dbReference>
<reference evidence="10" key="1">
    <citation type="journal article" date="2013" name="Nat. Biotechnol.">
        <title>Draft genome sequence of chickpea (Cicer arietinum) provides a resource for trait improvement.</title>
        <authorList>
            <person name="Varshney R.K."/>
            <person name="Song C."/>
            <person name="Saxena R.K."/>
            <person name="Azam S."/>
            <person name="Yu S."/>
            <person name="Sharpe A.G."/>
            <person name="Cannon S."/>
            <person name="Baek J."/>
            <person name="Rosen B.D."/>
            <person name="Tar'an B."/>
            <person name="Millan T."/>
            <person name="Zhang X."/>
            <person name="Ramsay L.D."/>
            <person name="Iwata A."/>
            <person name="Wang Y."/>
            <person name="Nelson W."/>
            <person name="Farmer A.D."/>
            <person name="Gaur P.M."/>
            <person name="Soderlund C."/>
            <person name="Penmetsa R.V."/>
            <person name="Xu C."/>
            <person name="Bharti A.K."/>
            <person name="He W."/>
            <person name="Winter P."/>
            <person name="Zhao S."/>
            <person name="Hane J.K."/>
            <person name="Carrasquilla-Garcia N."/>
            <person name="Condie J.A."/>
            <person name="Upadhyaya H.D."/>
            <person name="Luo M.C."/>
            <person name="Thudi M."/>
            <person name="Gowda C.L."/>
            <person name="Singh N.P."/>
            <person name="Lichtenzveig J."/>
            <person name="Gali K.K."/>
            <person name="Rubio J."/>
            <person name="Nadarajan N."/>
            <person name="Dolezel J."/>
            <person name="Bansal K.C."/>
            <person name="Xu X."/>
            <person name="Edwards D."/>
            <person name="Zhang G."/>
            <person name="Kahl G."/>
            <person name="Gil J."/>
            <person name="Singh K.B."/>
            <person name="Datta S.K."/>
            <person name="Jackson S.A."/>
            <person name="Wang J."/>
            <person name="Cook D.R."/>
        </authorList>
    </citation>
    <scope>NUCLEOTIDE SEQUENCE [LARGE SCALE GENOMIC DNA]</scope>
    <source>
        <strain evidence="10">cv. CDC Frontier</strain>
    </source>
</reference>
<feature type="domain" description="Protein kinase" evidence="9">
    <location>
        <begin position="63"/>
        <end position="325"/>
    </location>
</feature>
<evidence type="ECO:0000256" key="8">
    <source>
        <dbReference type="SAM" id="MobiDB-lite"/>
    </source>
</evidence>
<evidence type="ECO:0000256" key="6">
    <source>
        <dbReference type="PROSITE-ProRule" id="PRU10141"/>
    </source>
</evidence>
<dbReference type="PROSITE" id="PS00107">
    <property type="entry name" value="PROTEIN_KINASE_ATP"/>
    <property type="match status" value="1"/>
</dbReference>
<comment type="similarity">
    <text evidence="7">Belongs to the protein kinase superfamily.</text>
</comment>
<dbReference type="PROSITE" id="PS00108">
    <property type="entry name" value="PROTEIN_KINASE_ST"/>
    <property type="match status" value="1"/>
</dbReference>
<keyword evidence="5 6" id="KW-0067">ATP-binding</keyword>
<dbReference type="PANTHER" id="PTHR44329">
    <property type="entry name" value="SERINE/THREONINE-PROTEIN KINASE TNNI3K-RELATED"/>
    <property type="match status" value="1"/>
</dbReference>
<accession>A0A1S2YZ50</accession>
<evidence type="ECO:0000256" key="2">
    <source>
        <dbReference type="ARBA" id="ARBA00022679"/>
    </source>
</evidence>
<dbReference type="InterPro" id="IPR051681">
    <property type="entry name" value="Ser/Thr_Kinases-Pseudokinases"/>
</dbReference>
<dbReference type="OrthoDB" id="4062651at2759"/>
<feature type="region of interest" description="Disordered" evidence="8">
    <location>
        <begin position="343"/>
        <end position="403"/>
    </location>
</feature>
<feature type="compositionally biased region" description="Basic and acidic residues" evidence="8">
    <location>
        <begin position="363"/>
        <end position="385"/>
    </location>
</feature>
<dbReference type="PaxDb" id="3827-XP_004512221.1"/>
<keyword evidence="4" id="KW-0418">Kinase</keyword>
<reference evidence="11" key="2">
    <citation type="submission" date="2025-08" db="UniProtKB">
        <authorList>
            <consortium name="RefSeq"/>
        </authorList>
    </citation>
    <scope>IDENTIFICATION</scope>
    <source>
        <tissue evidence="11">Etiolated seedlings</tissue>
    </source>
</reference>
<dbReference type="SMART" id="SM00220">
    <property type="entry name" value="S_TKc"/>
    <property type="match status" value="1"/>
</dbReference>
<dbReference type="SUPFAM" id="SSF56112">
    <property type="entry name" value="Protein kinase-like (PK-like)"/>
    <property type="match status" value="1"/>
</dbReference>
<dbReference type="RefSeq" id="XP_004512221.1">
    <property type="nucleotide sequence ID" value="XM_004512164.2"/>
</dbReference>
<evidence type="ECO:0000256" key="7">
    <source>
        <dbReference type="RuleBase" id="RU000304"/>
    </source>
</evidence>
<evidence type="ECO:0000259" key="9">
    <source>
        <dbReference type="PROSITE" id="PS50011"/>
    </source>
</evidence>
<dbReference type="InterPro" id="IPR000719">
    <property type="entry name" value="Prot_kinase_dom"/>
</dbReference>
<dbReference type="GeneID" id="101505952"/>
<name>A0A1S2YZ50_CICAR</name>
<feature type="binding site" evidence="6">
    <location>
        <position position="90"/>
    </location>
    <ligand>
        <name>ATP</name>
        <dbReference type="ChEBI" id="CHEBI:30616"/>
    </ligand>
</feature>
<dbReference type="KEGG" id="cam:101505952"/>
<evidence type="ECO:0000256" key="3">
    <source>
        <dbReference type="ARBA" id="ARBA00022741"/>
    </source>
</evidence>
<dbReference type="Gene3D" id="3.30.200.20">
    <property type="entry name" value="Phosphorylase Kinase, domain 1"/>
    <property type="match status" value="1"/>
</dbReference>
<keyword evidence="1 7" id="KW-0723">Serine/threonine-protein kinase</keyword>
<gene>
    <name evidence="11" type="primary">LOC101505952</name>
</gene>
<dbReference type="CDD" id="cd13999">
    <property type="entry name" value="STKc_MAP3K-like"/>
    <property type="match status" value="1"/>
</dbReference>
<evidence type="ECO:0000256" key="1">
    <source>
        <dbReference type="ARBA" id="ARBA00022527"/>
    </source>
</evidence>
<keyword evidence="3 6" id="KW-0547">Nucleotide-binding</keyword>
<dbReference type="AlphaFoldDB" id="A0A1S2YZ50"/>
<dbReference type="Gene3D" id="1.10.510.10">
    <property type="entry name" value="Transferase(Phosphotransferase) domain 1"/>
    <property type="match status" value="1"/>
</dbReference>
<evidence type="ECO:0000256" key="4">
    <source>
        <dbReference type="ARBA" id="ARBA00022777"/>
    </source>
</evidence>
<dbReference type="GO" id="GO:0005524">
    <property type="term" value="F:ATP binding"/>
    <property type="evidence" value="ECO:0007669"/>
    <property type="project" value="UniProtKB-UniRule"/>
</dbReference>
<dbReference type="InterPro" id="IPR011009">
    <property type="entry name" value="Kinase-like_dom_sf"/>
</dbReference>
<dbReference type="eggNOG" id="KOG0192">
    <property type="taxonomic scope" value="Eukaryota"/>
</dbReference>
<dbReference type="Proteomes" id="UP000087171">
    <property type="component" value="Chromosome Ca8"/>
</dbReference>
<evidence type="ECO:0000313" key="11">
    <source>
        <dbReference type="RefSeq" id="XP_004512221.1"/>
    </source>
</evidence>
<organism evidence="10 11">
    <name type="scientific">Cicer arietinum</name>
    <name type="common">Chickpea</name>
    <name type="synonym">Garbanzo</name>
    <dbReference type="NCBI Taxonomy" id="3827"/>
    <lineage>
        <taxon>Eukaryota</taxon>
        <taxon>Viridiplantae</taxon>
        <taxon>Streptophyta</taxon>
        <taxon>Embryophyta</taxon>
        <taxon>Tracheophyta</taxon>
        <taxon>Spermatophyta</taxon>
        <taxon>Magnoliopsida</taxon>
        <taxon>eudicotyledons</taxon>
        <taxon>Gunneridae</taxon>
        <taxon>Pentapetalae</taxon>
        <taxon>rosids</taxon>
        <taxon>fabids</taxon>
        <taxon>Fabales</taxon>
        <taxon>Fabaceae</taxon>
        <taxon>Papilionoideae</taxon>
        <taxon>50 kb inversion clade</taxon>
        <taxon>NPAAA clade</taxon>
        <taxon>Hologalegina</taxon>
        <taxon>IRL clade</taxon>
        <taxon>Cicereae</taxon>
        <taxon>Cicer</taxon>
    </lineage>
</organism>
<dbReference type="Pfam" id="PF07714">
    <property type="entry name" value="PK_Tyr_Ser-Thr"/>
    <property type="match status" value="1"/>
</dbReference>